<dbReference type="EMBL" id="GBXM01086995">
    <property type="protein sequence ID" value="JAH21582.1"/>
    <property type="molecule type" value="Transcribed_RNA"/>
</dbReference>
<sequence>MPNPAPPPEDEHTTHLLSFYLHFCFFNYDLFFFFISSAKTYKN</sequence>
<dbReference type="AlphaFoldDB" id="A0A0E9QYM7"/>
<keyword evidence="1" id="KW-1133">Transmembrane helix</keyword>
<feature type="transmembrane region" description="Helical" evidence="1">
    <location>
        <begin position="20"/>
        <end position="38"/>
    </location>
</feature>
<evidence type="ECO:0000256" key="1">
    <source>
        <dbReference type="SAM" id="Phobius"/>
    </source>
</evidence>
<evidence type="ECO:0000313" key="2">
    <source>
        <dbReference type="EMBL" id="JAH21582.1"/>
    </source>
</evidence>
<keyword evidence="1" id="KW-0472">Membrane</keyword>
<keyword evidence="1" id="KW-0812">Transmembrane</keyword>
<reference evidence="2" key="1">
    <citation type="submission" date="2014-11" db="EMBL/GenBank/DDBJ databases">
        <authorList>
            <person name="Amaro Gonzalez C."/>
        </authorList>
    </citation>
    <scope>NUCLEOTIDE SEQUENCE</scope>
</reference>
<organism evidence="2">
    <name type="scientific">Anguilla anguilla</name>
    <name type="common">European freshwater eel</name>
    <name type="synonym">Muraena anguilla</name>
    <dbReference type="NCBI Taxonomy" id="7936"/>
    <lineage>
        <taxon>Eukaryota</taxon>
        <taxon>Metazoa</taxon>
        <taxon>Chordata</taxon>
        <taxon>Craniata</taxon>
        <taxon>Vertebrata</taxon>
        <taxon>Euteleostomi</taxon>
        <taxon>Actinopterygii</taxon>
        <taxon>Neopterygii</taxon>
        <taxon>Teleostei</taxon>
        <taxon>Anguilliformes</taxon>
        <taxon>Anguillidae</taxon>
        <taxon>Anguilla</taxon>
    </lineage>
</organism>
<accession>A0A0E9QYM7</accession>
<proteinExistence type="predicted"/>
<protein>
    <submittedName>
        <fullName evidence="2">Uncharacterized protein</fullName>
    </submittedName>
</protein>
<reference evidence="2" key="2">
    <citation type="journal article" date="2015" name="Fish Shellfish Immunol.">
        <title>Early steps in the European eel (Anguilla anguilla)-Vibrio vulnificus interaction in the gills: Role of the RtxA13 toxin.</title>
        <authorList>
            <person name="Callol A."/>
            <person name="Pajuelo D."/>
            <person name="Ebbesson L."/>
            <person name="Teles M."/>
            <person name="MacKenzie S."/>
            <person name="Amaro C."/>
        </authorList>
    </citation>
    <scope>NUCLEOTIDE SEQUENCE</scope>
</reference>
<name>A0A0E9QYM7_ANGAN</name>